<evidence type="ECO:0000313" key="1">
    <source>
        <dbReference type="EMBL" id="MCS3904230.1"/>
    </source>
</evidence>
<organism evidence="1 2">
    <name type="scientific">Methylohalomonas lacus</name>
    <dbReference type="NCBI Taxonomy" id="398773"/>
    <lineage>
        <taxon>Bacteria</taxon>
        <taxon>Pseudomonadati</taxon>
        <taxon>Pseudomonadota</taxon>
        <taxon>Gammaproteobacteria</taxon>
        <taxon>Methylohalomonadales</taxon>
        <taxon>Methylohalomonadaceae</taxon>
        <taxon>Methylohalomonas</taxon>
    </lineage>
</organism>
<proteinExistence type="predicted"/>
<dbReference type="RefSeq" id="WP_259056753.1">
    <property type="nucleotide sequence ID" value="NZ_JANUCT010000018.1"/>
</dbReference>
<reference evidence="1" key="1">
    <citation type="submission" date="2022-08" db="EMBL/GenBank/DDBJ databases">
        <title>Genomic Encyclopedia of Type Strains, Phase III (KMG-III): the genomes of soil and plant-associated and newly described type strains.</title>
        <authorList>
            <person name="Whitman W."/>
        </authorList>
    </citation>
    <scope>NUCLEOTIDE SEQUENCE</scope>
    <source>
        <strain evidence="1">HMT 1</strain>
    </source>
</reference>
<accession>A0AAE3HKW7</accession>
<dbReference type="EMBL" id="JANUCT010000018">
    <property type="protein sequence ID" value="MCS3904230.1"/>
    <property type="molecule type" value="Genomic_DNA"/>
</dbReference>
<dbReference type="Proteomes" id="UP001204445">
    <property type="component" value="Unassembled WGS sequence"/>
</dbReference>
<name>A0AAE3HKW7_9GAMM</name>
<keyword evidence="2" id="KW-1185">Reference proteome</keyword>
<sequence length="188" mass="21111">MRAIVFITTIVMAGVVSPLLAEDMPMMVHSDTRQYTEDGRLNGCGLMITATGINGEYISTIIKLMRAGERDSELEYTVAAGNIDYTNGRESYDYVETAWLETETVSTRDEIADSGRAANNNAYRARYNRDNAQAFYADILEDPFKLTLITALHSTPYTHTFEQPFDTYVTRQAESCLRDYRQALSAGN</sequence>
<comment type="caution">
    <text evidence="1">The sequence shown here is derived from an EMBL/GenBank/DDBJ whole genome shotgun (WGS) entry which is preliminary data.</text>
</comment>
<evidence type="ECO:0000313" key="2">
    <source>
        <dbReference type="Proteomes" id="UP001204445"/>
    </source>
</evidence>
<protein>
    <submittedName>
        <fullName evidence="1">Uncharacterized protein</fullName>
    </submittedName>
</protein>
<dbReference type="AlphaFoldDB" id="A0AAE3HKW7"/>
<gene>
    <name evidence="1" type="ORF">J2T55_002266</name>
</gene>